<evidence type="ECO:0000313" key="1">
    <source>
        <dbReference type="EMBL" id="MCU6799468.1"/>
    </source>
</evidence>
<accession>A0ABT2UXS8</accession>
<evidence type="ECO:0000313" key="2">
    <source>
        <dbReference type="Proteomes" id="UP001652395"/>
    </source>
</evidence>
<comment type="caution">
    <text evidence="1">The sequence shown here is derived from an EMBL/GenBank/DDBJ whole genome shotgun (WGS) entry which is preliminary data.</text>
</comment>
<proteinExistence type="predicted"/>
<protein>
    <submittedName>
        <fullName evidence="1">Uncharacterized protein</fullName>
    </submittedName>
</protein>
<gene>
    <name evidence="1" type="ORF">OCV69_05915</name>
</gene>
<sequence>MERIYRGYPQALHAMERSGDLMPYMLYRREEQAGRRSAALEKRRFRDPEYFKGLYPRSVRRCQSFVEACCDRYDHPGSPIYDEYPDRVLLLGIRNRILEKMREQGEDPDQDLVWLLTLQEILRRRAIS</sequence>
<organism evidence="1 2">
    <name type="scientific">Alitiscatomonas aceti</name>
    <dbReference type="NCBI Taxonomy" id="2981724"/>
    <lineage>
        <taxon>Bacteria</taxon>
        <taxon>Bacillati</taxon>
        <taxon>Bacillota</taxon>
        <taxon>Clostridia</taxon>
        <taxon>Lachnospirales</taxon>
        <taxon>Lachnospiraceae</taxon>
        <taxon>Alitiscatomonas</taxon>
    </lineage>
</organism>
<keyword evidence="2" id="KW-1185">Reference proteome</keyword>
<dbReference type="RefSeq" id="WP_022273275.1">
    <property type="nucleotide sequence ID" value="NZ_JAOQJF010000008.1"/>
</dbReference>
<name>A0ABT2UXS8_9FIRM</name>
<dbReference type="EMBL" id="JAOQJF010000008">
    <property type="protein sequence ID" value="MCU6799468.1"/>
    <property type="molecule type" value="Genomic_DNA"/>
</dbReference>
<dbReference type="Proteomes" id="UP001652395">
    <property type="component" value="Unassembled WGS sequence"/>
</dbReference>
<reference evidence="1 2" key="1">
    <citation type="journal article" date="2021" name="ISME Commun">
        <title>Automated analysis of genomic sequences facilitates high-throughput and comprehensive description of bacteria.</title>
        <authorList>
            <person name="Hitch T.C.A."/>
        </authorList>
    </citation>
    <scope>NUCLEOTIDE SEQUENCE [LARGE SCALE GENOMIC DNA]</scope>
    <source>
        <strain evidence="2">f_CCE</strain>
    </source>
</reference>